<dbReference type="SUPFAM" id="SSF51445">
    <property type="entry name" value="(Trans)glycosidases"/>
    <property type="match status" value="1"/>
</dbReference>
<proteinExistence type="predicted"/>
<sequence length="693" mass="79406">MKFKNLVIIGLLAILFASFKQGNSIVLENDYLSRTISVADGTLSTIAIVNKINGKTITPSDHNEFKLRISKGTSEVNGDITLTAKDFEVVNFNISKENNSQTLVVELQNKKHKLKVDVHYELADNESYARKYLKITSEKNITLERIDVDAISANGAYQPYTLKEITTQGPANWKPGLGQPLYERESATFWGIEFPAATNEVVNQELNCGYLWGNELNANQTYTSYKSVLGVADDYEFIDEAFYKYIDNIRIRPLRLQVQYNSWFDFHSNVDKESFKKSSLKIHNELVSKRDVKPLNAYVIDDGWQDSRRKDADWSDKVWKINEKFSPDFQETFKTIDSLDSKLGLWLSPGCFFGARPMVEKLGEKGFERLELSMSMTGEKYMQKLEDRVLELTGQGVNYFKFDGIFGHLNIRDFELQGRGTPKMTQLGVENLSPNDSTLNDPIYDELKTYYLVNGTERIIEIFNKMDEIDPDVFIAITNGAYLSSWWLQYVDVVWMINAGDAAGGSSRTDELTYRDGVYYEIWETENTKFPMNAIFNHEPKKDKTGEDEHTFRDYLFMNLSRGTGFIELYLKTDNLVDKDWDVIAEGLKWSEKVFPTFHNVRMHGGNPRNSEVYGYSAWDDDQGYISIHNPSDKSITYKLVLNRELGISNSKDKYVLSSPIENNTAGLKNSYSPGDTLTVDLKPKEIRVLNFN</sequence>
<accession>A0A1I1BPL2</accession>
<protein>
    <submittedName>
        <fullName evidence="1">Melibiase</fullName>
    </submittedName>
</protein>
<dbReference type="EMBL" id="FOKK01000016">
    <property type="protein sequence ID" value="SFB52325.1"/>
    <property type="molecule type" value="Genomic_DNA"/>
</dbReference>
<dbReference type="Proteomes" id="UP000198790">
    <property type="component" value="Unassembled WGS sequence"/>
</dbReference>
<evidence type="ECO:0000313" key="2">
    <source>
        <dbReference type="Proteomes" id="UP000198790"/>
    </source>
</evidence>
<reference evidence="1 2" key="1">
    <citation type="submission" date="2016-10" db="EMBL/GenBank/DDBJ databases">
        <authorList>
            <person name="de Groot N.N."/>
        </authorList>
    </citation>
    <scope>NUCLEOTIDE SEQUENCE [LARGE SCALE GENOMIC DNA]</scope>
    <source>
        <strain evidence="1 2">DSM 23399</strain>
    </source>
</reference>
<dbReference type="RefSeq" id="WP_092899771.1">
    <property type="nucleotide sequence ID" value="NZ_FOKK01000016.1"/>
</dbReference>
<dbReference type="STRING" id="237018.SAMN04489723_11627"/>
<dbReference type="InterPro" id="IPR017853">
    <property type="entry name" value="GH"/>
</dbReference>
<dbReference type="InterPro" id="IPR013785">
    <property type="entry name" value="Aldolase_TIM"/>
</dbReference>
<evidence type="ECO:0000313" key="1">
    <source>
        <dbReference type="EMBL" id="SFB52325.1"/>
    </source>
</evidence>
<dbReference type="OrthoDB" id="9758822at2"/>
<dbReference type="AlphaFoldDB" id="A0A1I1BPL2"/>
<organism evidence="1 2">
    <name type="scientific">Algoriphagus aquimarinus</name>
    <dbReference type="NCBI Taxonomy" id="237018"/>
    <lineage>
        <taxon>Bacteria</taxon>
        <taxon>Pseudomonadati</taxon>
        <taxon>Bacteroidota</taxon>
        <taxon>Cytophagia</taxon>
        <taxon>Cytophagales</taxon>
        <taxon>Cyclobacteriaceae</taxon>
        <taxon>Algoriphagus</taxon>
    </lineage>
</organism>
<dbReference type="Gene3D" id="3.20.20.70">
    <property type="entry name" value="Aldolase class I"/>
    <property type="match status" value="1"/>
</dbReference>
<name>A0A1I1BPL2_9BACT</name>
<keyword evidence="2" id="KW-1185">Reference proteome</keyword>
<gene>
    <name evidence="1" type="ORF">SAMN04489723_11627</name>
</gene>